<accession>A0A8H3H3K1</accession>
<dbReference type="Proteomes" id="UP000663853">
    <property type="component" value="Unassembled WGS sequence"/>
</dbReference>
<proteinExistence type="predicted"/>
<dbReference type="EMBL" id="CAJMXA010003158">
    <property type="protein sequence ID" value="CAE6491896.1"/>
    <property type="molecule type" value="Genomic_DNA"/>
</dbReference>
<organism evidence="2 3">
    <name type="scientific">Rhizoctonia solani</name>
    <dbReference type="NCBI Taxonomy" id="456999"/>
    <lineage>
        <taxon>Eukaryota</taxon>
        <taxon>Fungi</taxon>
        <taxon>Dikarya</taxon>
        <taxon>Basidiomycota</taxon>
        <taxon>Agaricomycotina</taxon>
        <taxon>Agaricomycetes</taxon>
        <taxon>Cantharellales</taxon>
        <taxon>Ceratobasidiaceae</taxon>
        <taxon>Rhizoctonia</taxon>
    </lineage>
</organism>
<comment type="caution">
    <text evidence="2">The sequence shown here is derived from an EMBL/GenBank/DDBJ whole genome shotgun (WGS) entry which is preliminary data.</text>
</comment>
<reference evidence="2" key="1">
    <citation type="submission" date="2021-01" db="EMBL/GenBank/DDBJ databases">
        <authorList>
            <person name="Kaushik A."/>
        </authorList>
    </citation>
    <scope>NUCLEOTIDE SEQUENCE</scope>
    <source>
        <strain evidence="2">AG6-10EEA</strain>
    </source>
</reference>
<evidence type="ECO:0000313" key="3">
    <source>
        <dbReference type="Proteomes" id="UP000663853"/>
    </source>
</evidence>
<feature type="compositionally biased region" description="Polar residues" evidence="1">
    <location>
        <begin position="177"/>
        <end position="189"/>
    </location>
</feature>
<evidence type="ECO:0000256" key="1">
    <source>
        <dbReference type="SAM" id="MobiDB-lite"/>
    </source>
</evidence>
<sequence length="332" mass="37245">MSLEPNQISGEADAADTSAEFDPGYHYMPYERIVGKSATDILKQVDKILQSTNVVLENHKDYLPEAQFAALKKAYRRYHWQMTNESQEDRAYYDKRISESRILSQLYANRQTHQDRARVLLYKVETFQTKVLSASRNTHAEDALVLFEDELVESPSASRTSTLDSFTSWFSFRRSHSPTSVDPENTSIPSDPAPTDNAEGGEFIVSVTYFPKPGSDSSDGSSTGTQIYKRKIAFENKDDLIEILDPKPYALKGDETYVGEVLCTFPVVAISYPWYLAAENALRATSDIGQSLLGQSDSEIPSDSSITTDTTLQTESLETIIQKFKKIPVARD</sequence>
<feature type="region of interest" description="Disordered" evidence="1">
    <location>
        <begin position="175"/>
        <end position="197"/>
    </location>
</feature>
<gene>
    <name evidence="2" type="ORF">RDB_LOCUS102024</name>
</gene>
<dbReference type="AlphaFoldDB" id="A0A8H3H3K1"/>
<name>A0A8H3H3K1_9AGAM</name>
<evidence type="ECO:0000313" key="2">
    <source>
        <dbReference type="EMBL" id="CAE6491896.1"/>
    </source>
</evidence>
<protein>
    <submittedName>
        <fullName evidence="2">Uncharacterized protein</fullName>
    </submittedName>
</protein>